<organism evidence="3 4">
    <name type="scientific">Hufsiella arboris</name>
    <dbReference type="NCBI Taxonomy" id="2695275"/>
    <lineage>
        <taxon>Bacteria</taxon>
        <taxon>Pseudomonadati</taxon>
        <taxon>Bacteroidota</taxon>
        <taxon>Sphingobacteriia</taxon>
        <taxon>Sphingobacteriales</taxon>
        <taxon>Sphingobacteriaceae</taxon>
        <taxon>Hufsiella</taxon>
    </lineage>
</organism>
<feature type="domain" description="DUF4440" evidence="2">
    <location>
        <begin position="26"/>
        <end position="134"/>
    </location>
</feature>
<evidence type="ECO:0000256" key="1">
    <source>
        <dbReference type="SAM" id="SignalP"/>
    </source>
</evidence>
<evidence type="ECO:0000259" key="2">
    <source>
        <dbReference type="Pfam" id="PF14534"/>
    </source>
</evidence>
<feature type="signal peptide" evidence="1">
    <location>
        <begin position="1"/>
        <end position="19"/>
    </location>
</feature>
<sequence length="142" mass="16350">MKLTIFLAAGLFFVNSLFAQDNQKEIKDVLEAQRQAWNRGDIVHYMDGYWQSDSLVFIGRSGPHYGWSNTLENYKKSYPDKAAMGLLTFDVKEIRLLDTANAFVIGAWHLKRSKDEPHGYFTLLFRKTKQGWKIIADHSSSS</sequence>
<dbReference type="AlphaFoldDB" id="A0A7K1Y463"/>
<dbReference type="Pfam" id="PF14534">
    <property type="entry name" value="DUF4440"/>
    <property type="match status" value="1"/>
</dbReference>
<protein>
    <submittedName>
        <fullName evidence="3">DUF4440 domain-containing protein</fullName>
    </submittedName>
</protein>
<evidence type="ECO:0000313" key="4">
    <source>
        <dbReference type="Proteomes" id="UP000466586"/>
    </source>
</evidence>
<proteinExistence type="predicted"/>
<dbReference type="SUPFAM" id="SSF54427">
    <property type="entry name" value="NTF2-like"/>
    <property type="match status" value="1"/>
</dbReference>
<dbReference type="Proteomes" id="UP000466586">
    <property type="component" value="Unassembled WGS sequence"/>
</dbReference>
<dbReference type="Gene3D" id="3.10.450.50">
    <property type="match status" value="1"/>
</dbReference>
<dbReference type="EMBL" id="WVHT01000001">
    <property type="protein sequence ID" value="MXV49375.1"/>
    <property type="molecule type" value="Genomic_DNA"/>
</dbReference>
<evidence type="ECO:0000313" key="3">
    <source>
        <dbReference type="EMBL" id="MXV49375.1"/>
    </source>
</evidence>
<comment type="caution">
    <text evidence="3">The sequence shown here is derived from an EMBL/GenBank/DDBJ whole genome shotgun (WGS) entry which is preliminary data.</text>
</comment>
<accession>A0A7K1Y463</accession>
<feature type="chain" id="PRO_5029725874" evidence="1">
    <location>
        <begin position="20"/>
        <end position="142"/>
    </location>
</feature>
<dbReference type="RefSeq" id="WP_160842494.1">
    <property type="nucleotide sequence ID" value="NZ_WVHT01000001.1"/>
</dbReference>
<keyword evidence="1" id="KW-0732">Signal</keyword>
<name>A0A7K1Y463_9SPHI</name>
<gene>
    <name evidence="3" type="ORF">GS399_00205</name>
</gene>
<keyword evidence="4" id="KW-1185">Reference proteome</keyword>
<reference evidence="3 4" key="1">
    <citation type="submission" date="2019-11" db="EMBL/GenBank/DDBJ databases">
        <title>Pedobacter sp. HMF7647 Genome sequencing and assembly.</title>
        <authorList>
            <person name="Kang H."/>
            <person name="Kim H."/>
            <person name="Joh K."/>
        </authorList>
    </citation>
    <scope>NUCLEOTIDE SEQUENCE [LARGE SCALE GENOMIC DNA]</scope>
    <source>
        <strain evidence="3 4">HMF7647</strain>
    </source>
</reference>
<dbReference type="InterPro" id="IPR032710">
    <property type="entry name" value="NTF2-like_dom_sf"/>
</dbReference>
<dbReference type="InterPro" id="IPR027843">
    <property type="entry name" value="DUF4440"/>
</dbReference>